<dbReference type="RefSeq" id="WP_331846010.1">
    <property type="nucleotide sequence ID" value="NZ_JAZHPZ010000003.1"/>
</dbReference>
<protein>
    <submittedName>
        <fullName evidence="1">Zinc ribbon domain-containing protein</fullName>
    </submittedName>
</protein>
<reference evidence="1 2" key="1">
    <citation type="submission" date="2024-02" db="EMBL/GenBank/DDBJ databases">
        <title>A nitrogen-fixing paenibacillus bacterium.</title>
        <authorList>
            <person name="Zhang W.L."/>
            <person name="Chen S.F."/>
        </authorList>
    </citation>
    <scope>NUCLEOTIDE SEQUENCE [LARGE SCALE GENOMIC DNA]</scope>
    <source>
        <strain evidence="1 2">M1</strain>
    </source>
</reference>
<sequence>MIECPWCHHQVEIRNGRCPKCREHLYEITDQDFEAEYEEGAGRDDYEIYVEDESPVLSVEEVIENRFKCAKCGGTECKVNEVAMTGAGLSKLLDIQHHHYLFVSCGSCGYVEIYDPDVLRGMKAGQFGTMIDVLFGG</sequence>
<name>A0ABU7VPU3_9BACL</name>
<gene>
    <name evidence="1" type="ORF">V3851_08055</name>
</gene>
<proteinExistence type="predicted"/>
<organism evidence="1 2">
    <name type="scientific">Paenibacillus haidiansis</name>
    <dbReference type="NCBI Taxonomy" id="1574488"/>
    <lineage>
        <taxon>Bacteria</taxon>
        <taxon>Bacillati</taxon>
        <taxon>Bacillota</taxon>
        <taxon>Bacilli</taxon>
        <taxon>Bacillales</taxon>
        <taxon>Paenibacillaceae</taxon>
        <taxon>Paenibacillus</taxon>
    </lineage>
</organism>
<dbReference type="Pfam" id="PF09855">
    <property type="entry name" value="Zn_ribbon_13"/>
    <property type="match status" value="1"/>
</dbReference>
<evidence type="ECO:0000313" key="1">
    <source>
        <dbReference type="EMBL" id="MEF2965779.1"/>
    </source>
</evidence>
<keyword evidence="2" id="KW-1185">Reference proteome</keyword>
<evidence type="ECO:0000313" key="2">
    <source>
        <dbReference type="Proteomes" id="UP001306950"/>
    </source>
</evidence>
<dbReference type="InterPro" id="IPR018652">
    <property type="entry name" value="DUF2082_NA-bd_Znr"/>
</dbReference>
<accession>A0ABU7VPU3</accession>
<dbReference type="EMBL" id="JAZHPZ010000003">
    <property type="protein sequence ID" value="MEF2965779.1"/>
    <property type="molecule type" value="Genomic_DNA"/>
</dbReference>
<comment type="caution">
    <text evidence="1">The sequence shown here is derived from an EMBL/GenBank/DDBJ whole genome shotgun (WGS) entry which is preliminary data.</text>
</comment>
<dbReference type="Proteomes" id="UP001306950">
    <property type="component" value="Unassembled WGS sequence"/>
</dbReference>